<dbReference type="HOGENOM" id="CLU_123929_2_0_0"/>
<dbReference type="EMBL" id="CP002432">
    <property type="protein sequence ID" value="ADU65816.1"/>
    <property type="molecule type" value="Genomic_DNA"/>
</dbReference>
<name>E6W3U8_DESIS</name>
<dbReference type="STRING" id="653733.Selin_1081"/>
<evidence type="ECO:0000313" key="3">
    <source>
        <dbReference type="Proteomes" id="UP000002572"/>
    </source>
</evidence>
<dbReference type="InterPro" id="IPR013543">
    <property type="entry name" value="Ca/CaM-dep_prot_kinase-assoc"/>
</dbReference>
<dbReference type="OrthoDB" id="953853at2"/>
<dbReference type="AlphaFoldDB" id="E6W3U8"/>
<protein>
    <submittedName>
        <fullName evidence="2">Putative secreted protein</fullName>
    </submittedName>
</protein>
<organism evidence="2 3">
    <name type="scientific">Desulfurispirillum indicum (strain ATCC BAA-1389 / DSM 22839 / S5)</name>
    <dbReference type="NCBI Taxonomy" id="653733"/>
    <lineage>
        <taxon>Bacteria</taxon>
        <taxon>Pseudomonadati</taxon>
        <taxon>Chrysiogenota</taxon>
        <taxon>Chrysiogenia</taxon>
        <taxon>Chrysiogenales</taxon>
        <taxon>Chrysiogenaceae</taxon>
        <taxon>Desulfurispirillum</taxon>
    </lineage>
</organism>
<accession>E6W3U8</accession>
<feature type="domain" description="Calcium/calmodulin-dependent protein kinase II association-domain" evidence="1">
    <location>
        <begin position="6"/>
        <end position="122"/>
    </location>
</feature>
<dbReference type="SUPFAM" id="SSF54427">
    <property type="entry name" value="NTF2-like"/>
    <property type="match status" value="1"/>
</dbReference>
<dbReference type="GO" id="GO:0004683">
    <property type="term" value="F:calcium/calmodulin-dependent protein kinase activity"/>
    <property type="evidence" value="ECO:0007669"/>
    <property type="project" value="InterPro"/>
</dbReference>
<dbReference type="InParanoid" id="E6W3U8"/>
<dbReference type="Pfam" id="PF08332">
    <property type="entry name" value="CaMKII_AD"/>
    <property type="match status" value="1"/>
</dbReference>
<keyword evidence="3" id="KW-1185">Reference proteome</keyword>
<gene>
    <name evidence="2" type="ordered locus">Selin_1081</name>
</gene>
<dbReference type="Gene3D" id="3.10.450.50">
    <property type="match status" value="1"/>
</dbReference>
<dbReference type="GO" id="GO:0005516">
    <property type="term" value="F:calmodulin binding"/>
    <property type="evidence" value="ECO:0007669"/>
    <property type="project" value="InterPro"/>
</dbReference>
<dbReference type="Proteomes" id="UP000002572">
    <property type="component" value="Chromosome"/>
</dbReference>
<dbReference type="InterPro" id="IPR032710">
    <property type="entry name" value="NTF2-like_dom_sf"/>
</dbReference>
<dbReference type="RefSeq" id="WP_013505697.1">
    <property type="nucleotide sequence ID" value="NC_014836.1"/>
</dbReference>
<proteinExistence type="predicted"/>
<evidence type="ECO:0000259" key="1">
    <source>
        <dbReference type="Pfam" id="PF08332"/>
    </source>
</evidence>
<dbReference type="KEGG" id="din:Selin_1081"/>
<sequence>MKPEHFLSHWQDAFNRQDIEALVRTYDPQRGTLWGTFSTTLRQDSDAIRNYFATVFTKEQPRIVLHPAHTRQWENSAACSGHFTFSWTENGQSKSAQGRYSFTLRLHNGVWTIVDHHSSVMPDLPAPDDQ</sequence>
<dbReference type="eggNOG" id="COG4875">
    <property type="taxonomic scope" value="Bacteria"/>
</dbReference>
<evidence type="ECO:0000313" key="2">
    <source>
        <dbReference type="EMBL" id="ADU65816.1"/>
    </source>
</evidence>
<reference evidence="2 3" key="1">
    <citation type="submission" date="2010-12" db="EMBL/GenBank/DDBJ databases">
        <title>Complete sequence of Desulfurispirillum indicum S5.</title>
        <authorList>
            <consortium name="US DOE Joint Genome Institute"/>
            <person name="Lucas S."/>
            <person name="Copeland A."/>
            <person name="Lapidus A."/>
            <person name="Cheng J.-F."/>
            <person name="Goodwin L."/>
            <person name="Pitluck S."/>
            <person name="Chertkov O."/>
            <person name="Held B."/>
            <person name="Detter J.C."/>
            <person name="Han C."/>
            <person name="Tapia R."/>
            <person name="Land M."/>
            <person name="Hauser L."/>
            <person name="Kyrpides N."/>
            <person name="Ivanova N."/>
            <person name="Mikhailova N."/>
            <person name="Haggblom M."/>
            <person name="Rauschenbach I."/>
            <person name="Bini E."/>
            <person name="Woyke T."/>
        </authorList>
    </citation>
    <scope>NUCLEOTIDE SEQUENCE [LARGE SCALE GENOMIC DNA]</scope>
    <source>
        <strain evidence="3">ATCC BAA-1389 / DSM 22839 / S5</strain>
    </source>
</reference>